<dbReference type="GO" id="GO:0046872">
    <property type="term" value="F:metal ion binding"/>
    <property type="evidence" value="ECO:0007669"/>
    <property type="project" value="UniProtKB-KW"/>
</dbReference>
<evidence type="ECO:0000256" key="20">
    <source>
        <dbReference type="ARBA" id="ARBA00047493"/>
    </source>
</evidence>
<dbReference type="UniPathway" id="UPA00850"/>
<comment type="catalytic activity">
    <reaction evidence="20">
        <text>(6S)-5,6,7,8-tetrahydrofolyl-(gamma-L-Glu)(n) + L-glutamate + ATP = (6S)-5,6,7,8-tetrahydrofolyl-(gamma-L-Glu)(n+1) + ADP + phosphate + H(+)</text>
        <dbReference type="Rhea" id="RHEA:10580"/>
        <dbReference type="Rhea" id="RHEA-COMP:14738"/>
        <dbReference type="Rhea" id="RHEA-COMP:14740"/>
        <dbReference type="ChEBI" id="CHEBI:15378"/>
        <dbReference type="ChEBI" id="CHEBI:29985"/>
        <dbReference type="ChEBI" id="CHEBI:30616"/>
        <dbReference type="ChEBI" id="CHEBI:43474"/>
        <dbReference type="ChEBI" id="CHEBI:141005"/>
        <dbReference type="ChEBI" id="CHEBI:456216"/>
        <dbReference type="EC" id="6.3.2.17"/>
    </reaction>
</comment>
<keyword evidence="10" id="KW-0436">Ligase</keyword>
<comment type="cofactor">
    <cofactor evidence="1">
        <name>a monovalent cation</name>
        <dbReference type="ChEBI" id="CHEBI:60242"/>
    </cofactor>
</comment>
<dbReference type="NCBIfam" id="TIGR01499">
    <property type="entry name" value="folC"/>
    <property type="match status" value="1"/>
</dbReference>
<dbReference type="GO" id="GO:0005743">
    <property type="term" value="C:mitochondrial inner membrane"/>
    <property type="evidence" value="ECO:0007669"/>
    <property type="project" value="UniProtKB-SubCell"/>
</dbReference>
<proteinExistence type="inferred from homology"/>
<evidence type="ECO:0000256" key="13">
    <source>
        <dbReference type="ARBA" id="ARBA00022792"/>
    </source>
</evidence>
<evidence type="ECO:0000256" key="15">
    <source>
        <dbReference type="ARBA" id="ARBA00022842"/>
    </source>
</evidence>
<dbReference type="PROSITE" id="PS01011">
    <property type="entry name" value="FOLYLPOLYGLU_SYNT_1"/>
    <property type="match status" value="1"/>
</dbReference>
<accession>A0A3N4ICY1</accession>
<keyword evidence="15 22" id="KW-0460">Magnesium</keyword>
<evidence type="ECO:0000256" key="16">
    <source>
        <dbReference type="ARBA" id="ARBA00023128"/>
    </source>
</evidence>
<organism evidence="23 24">
    <name type="scientific">Ascobolus immersus RN42</name>
    <dbReference type="NCBI Taxonomy" id="1160509"/>
    <lineage>
        <taxon>Eukaryota</taxon>
        <taxon>Fungi</taxon>
        <taxon>Dikarya</taxon>
        <taxon>Ascomycota</taxon>
        <taxon>Pezizomycotina</taxon>
        <taxon>Pezizomycetes</taxon>
        <taxon>Pezizales</taxon>
        <taxon>Ascobolaceae</taxon>
        <taxon>Ascobolus</taxon>
    </lineage>
</organism>
<dbReference type="GO" id="GO:0005759">
    <property type="term" value="C:mitochondrial matrix"/>
    <property type="evidence" value="ECO:0007669"/>
    <property type="project" value="UniProtKB-SubCell"/>
</dbReference>
<evidence type="ECO:0000256" key="21">
    <source>
        <dbReference type="PIRSR" id="PIRSR038895-1"/>
    </source>
</evidence>
<evidence type="ECO:0000313" key="23">
    <source>
        <dbReference type="EMBL" id="RPA83955.1"/>
    </source>
</evidence>
<keyword evidence="24" id="KW-1185">Reference proteome</keyword>
<evidence type="ECO:0000256" key="4">
    <source>
        <dbReference type="ARBA" id="ARBA00004496"/>
    </source>
</evidence>
<evidence type="ECO:0000313" key="24">
    <source>
        <dbReference type="Proteomes" id="UP000275078"/>
    </source>
</evidence>
<evidence type="ECO:0000256" key="6">
    <source>
        <dbReference type="ARBA" id="ARBA00008276"/>
    </source>
</evidence>
<evidence type="ECO:0000256" key="22">
    <source>
        <dbReference type="PIRSR" id="PIRSR038895-2"/>
    </source>
</evidence>
<name>A0A3N4ICY1_ASCIM</name>
<keyword evidence="13" id="KW-0999">Mitochondrion inner membrane</keyword>
<evidence type="ECO:0000256" key="2">
    <source>
        <dbReference type="ARBA" id="ARBA00004273"/>
    </source>
</evidence>
<dbReference type="InterPro" id="IPR018109">
    <property type="entry name" value="Folylpolyglutamate_synth_CS"/>
</dbReference>
<evidence type="ECO:0000256" key="9">
    <source>
        <dbReference type="ARBA" id="ARBA00022563"/>
    </source>
</evidence>
<feature type="binding site" evidence="22">
    <location>
        <position position="63"/>
    </location>
    <ligand>
        <name>Mg(2+)</name>
        <dbReference type="ChEBI" id="CHEBI:18420"/>
        <label>1</label>
    </ligand>
</feature>
<keyword evidence="8" id="KW-0963">Cytoplasm</keyword>
<reference evidence="23 24" key="1">
    <citation type="journal article" date="2018" name="Nat. Ecol. Evol.">
        <title>Pezizomycetes genomes reveal the molecular basis of ectomycorrhizal truffle lifestyle.</title>
        <authorList>
            <person name="Murat C."/>
            <person name="Payen T."/>
            <person name="Noel B."/>
            <person name="Kuo A."/>
            <person name="Morin E."/>
            <person name="Chen J."/>
            <person name="Kohler A."/>
            <person name="Krizsan K."/>
            <person name="Balestrini R."/>
            <person name="Da Silva C."/>
            <person name="Montanini B."/>
            <person name="Hainaut M."/>
            <person name="Levati E."/>
            <person name="Barry K.W."/>
            <person name="Belfiori B."/>
            <person name="Cichocki N."/>
            <person name="Clum A."/>
            <person name="Dockter R.B."/>
            <person name="Fauchery L."/>
            <person name="Guy J."/>
            <person name="Iotti M."/>
            <person name="Le Tacon F."/>
            <person name="Lindquist E.A."/>
            <person name="Lipzen A."/>
            <person name="Malagnac F."/>
            <person name="Mello A."/>
            <person name="Molinier V."/>
            <person name="Miyauchi S."/>
            <person name="Poulain J."/>
            <person name="Riccioni C."/>
            <person name="Rubini A."/>
            <person name="Sitrit Y."/>
            <person name="Splivallo R."/>
            <person name="Traeger S."/>
            <person name="Wang M."/>
            <person name="Zifcakova L."/>
            <person name="Wipf D."/>
            <person name="Zambonelli A."/>
            <person name="Paolocci F."/>
            <person name="Nowrousian M."/>
            <person name="Ottonello S."/>
            <person name="Baldrian P."/>
            <person name="Spatafora J.W."/>
            <person name="Henrissat B."/>
            <person name="Nagy L.G."/>
            <person name="Aury J.M."/>
            <person name="Wincker P."/>
            <person name="Grigoriev I.V."/>
            <person name="Bonfante P."/>
            <person name="Martin F.M."/>
        </authorList>
    </citation>
    <scope>NUCLEOTIDE SEQUENCE [LARGE SCALE GENOMIC DNA]</scope>
    <source>
        <strain evidence="23 24">RN42</strain>
    </source>
</reference>
<dbReference type="EC" id="6.3.2.17" evidence="7"/>
<evidence type="ECO:0000256" key="18">
    <source>
        <dbReference type="ARBA" id="ARBA00030592"/>
    </source>
</evidence>
<dbReference type="Gene3D" id="3.90.190.20">
    <property type="entry name" value="Mur ligase, C-terminal domain"/>
    <property type="match status" value="1"/>
</dbReference>
<evidence type="ECO:0000256" key="8">
    <source>
        <dbReference type="ARBA" id="ARBA00022490"/>
    </source>
</evidence>
<gene>
    <name evidence="23" type="ORF">BJ508DRAFT_46096</name>
</gene>
<keyword evidence="12 21" id="KW-0547">Nucleotide-binding</keyword>
<evidence type="ECO:0000256" key="5">
    <source>
        <dbReference type="ARBA" id="ARBA00005150"/>
    </source>
</evidence>
<dbReference type="Proteomes" id="UP000275078">
    <property type="component" value="Unassembled WGS sequence"/>
</dbReference>
<dbReference type="Gene3D" id="3.40.1190.10">
    <property type="entry name" value="Mur-like, catalytic domain"/>
    <property type="match status" value="1"/>
</dbReference>
<dbReference type="SUPFAM" id="SSF53623">
    <property type="entry name" value="MurD-like peptide ligases, catalytic domain"/>
    <property type="match status" value="1"/>
</dbReference>
<evidence type="ECO:0000256" key="14">
    <source>
        <dbReference type="ARBA" id="ARBA00022840"/>
    </source>
</evidence>
<keyword evidence="9" id="KW-0554">One-carbon metabolism</keyword>
<dbReference type="SUPFAM" id="SSF53244">
    <property type="entry name" value="MurD-like peptide ligases, peptide-binding domain"/>
    <property type="match status" value="1"/>
</dbReference>
<evidence type="ECO:0000256" key="19">
    <source>
        <dbReference type="ARBA" id="ARBA00030876"/>
    </source>
</evidence>
<evidence type="ECO:0000256" key="11">
    <source>
        <dbReference type="ARBA" id="ARBA00022723"/>
    </source>
</evidence>
<dbReference type="FunFam" id="3.40.1190.10:FF:000009">
    <property type="entry name" value="Folylpolyglutamate synthase"/>
    <property type="match status" value="1"/>
</dbReference>
<comment type="similarity">
    <text evidence="6">Belongs to the folylpolyglutamate synthase family.</text>
</comment>
<dbReference type="PIRSF" id="PIRSF038895">
    <property type="entry name" value="FPGS"/>
    <property type="match status" value="1"/>
</dbReference>
<feature type="binding site" evidence="21">
    <location>
        <position position="292"/>
    </location>
    <ligand>
        <name>ATP</name>
        <dbReference type="ChEBI" id="CHEBI:30616"/>
    </ligand>
</feature>
<comment type="subcellular location">
    <subcellularLocation>
        <location evidence="4">Cytoplasm</location>
    </subcellularLocation>
    <subcellularLocation>
        <location evidence="2">Mitochondrion inner membrane</location>
    </subcellularLocation>
    <subcellularLocation>
        <location evidence="3">Mitochondrion matrix</location>
    </subcellularLocation>
</comment>
<keyword evidence="14 21" id="KW-0067">ATP-binding</keyword>
<dbReference type="GO" id="GO:0005829">
    <property type="term" value="C:cytosol"/>
    <property type="evidence" value="ECO:0007669"/>
    <property type="project" value="TreeGrafter"/>
</dbReference>
<evidence type="ECO:0000256" key="12">
    <source>
        <dbReference type="ARBA" id="ARBA00022741"/>
    </source>
</evidence>
<dbReference type="PROSITE" id="PS01012">
    <property type="entry name" value="FOLYLPOLYGLU_SYNT_2"/>
    <property type="match status" value="1"/>
</dbReference>
<dbReference type="OrthoDB" id="5212574at2759"/>
<evidence type="ECO:0000256" key="3">
    <source>
        <dbReference type="ARBA" id="ARBA00004305"/>
    </source>
</evidence>
<keyword evidence="16" id="KW-0496">Mitochondrion</keyword>
<dbReference type="STRING" id="1160509.A0A3N4ICY1"/>
<dbReference type="GO" id="GO:0005524">
    <property type="term" value="F:ATP binding"/>
    <property type="evidence" value="ECO:0007669"/>
    <property type="project" value="UniProtKB-KW"/>
</dbReference>
<evidence type="ECO:0000256" key="10">
    <source>
        <dbReference type="ARBA" id="ARBA00022598"/>
    </source>
</evidence>
<feature type="binding site" evidence="22">
    <location>
        <position position="164"/>
    </location>
    <ligand>
        <name>Mg(2+)</name>
        <dbReference type="ChEBI" id="CHEBI:18420"/>
        <label>1</label>
    </ligand>
</feature>
<dbReference type="InterPro" id="IPR023600">
    <property type="entry name" value="Folylpolyglutamate_synth_euk"/>
</dbReference>
<feature type="binding site" evidence="22">
    <location>
        <position position="136"/>
    </location>
    <ligand>
        <name>Mg(2+)</name>
        <dbReference type="ChEBI" id="CHEBI:18420"/>
        <label>1</label>
    </ligand>
</feature>
<evidence type="ECO:0000256" key="17">
    <source>
        <dbReference type="ARBA" id="ARBA00023136"/>
    </source>
</evidence>
<comment type="pathway">
    <text evidence="5">Cofactor biosynthesis; tetrahydrofolylpolyglutamate biosynthesis.</text>
</comment>
<protein>
    <recommendedName>
        <fullName evidence="7">tetrahydrofolate synthase</fullName>
        <ecNumber evidence="7">6.3.2.17</ecNumber>
    </recommendedName>
    <alternativeName>
        <fullName evidence="19">Folylpoly-gamma-glutamate synthetase</fullName>
    </alternativeName>
    <alternativeName>
        <fullName evidence="18">Tetrahydrofolylpolyglutamate synthase</fullName>
    </alternativeName>
</protein>
<dbReference type="AlphaFoldDB" id="A0A3N4ICY1"/>
<dbReference type="EMBL" id="ML119661">
    <property type="protein sequence ID" value="RPA83955.1"/>
    <property type="molecule type" value="Genomic_DNA"/>
</dbReference>
<sequence>MNAQAIPEMIEWVRRIGYVPSDFNKLNIIHISGTKGKGSTSALVTSILKQYPQAVGKVGLYTSPHLRSVRERIRIDGRPISETLFAKYFFEVWDRLEASAEKEGHDPKVKPVYFRYLTLMAFHVYLSEGVDAVVLEVGVGGEYDSTNVIEKPVVTAVTALGVDHTAVLGNTLEEIAWHKAGIFKEGAVALSVPQLKEALEVLKKRAEEKGLQLQVVEKNPEVTLEDLGLKAEYQLENASLAVQVAGSYLSKRTGKEFSTKPLPEEFKKGLREVTWPGRCEVRKKGNVTYFIDGAHTHESLKVAGEWFLSASKGGKKRALLFNQQTRTASPLLKTLVDALDGAKGFEKAVFSTNTTYADSTTKPDLTSIGTNKEAVDKLEVQNELAASWSELGGQGAEVVASIEEGVEKFEAEGEEVECLVTGSLHLVGGLLEVLEGDAEVR</sequence>
<keyword evidence="11 22" id="KW-0479">Metal-binding</keyword>
<dbReference type="InterPro" id="IPR036615">
    <property type="entry name" value="Mur_ligase_C_dom_sf"/>
</dbReference>
<dbReference type="PANTHER" id="PTHR11136">
    <property type="entry name" value="FOLYLPOLYGLUTAMATE SYNTHASE-RELATED"/>
    <property type="match status" value="1"/>
</dbReference>
<evidence type="ECO:0000256" key="7">
    <source>
        <dbReference type="ARBA" id="ARBA00013025"/>
    </source>
</evidence>
<evidence type="ECO:0000256" key="1">
    <source>
        <dbReference type="ARBA" id="ARBA00001944"/>
    </source>
</evidence>
<feature type="binding site" evidence="21">
    <location>
        <position position="278"/>
    </location>
    <ligand>
        <name>ATP</name>
        <dbReference type="ChEBI" id="CHEBI:30616"/>
    </ligand>
</feature>
<keyword evidence="17" id="KW-0472">Membrane</keyword>
<dbReference type="InterPro" id="IPR001645">
    <property type="entry name" value="Folylpolyglutamate_synth"/>
</dbReference>
<dbReference type="PANTHER" id="PTHR11136:SF5">
    <property type="entry name" value="FOLYLPOLYGLUTAMATE SYNTHASE, MITOCHONDRIAL"/>
    <property type="match status" value="1"/>
</dbReference>
<dbReference type="GO" id="GO:0006730">
    <property type="term" value="P:one-carbon metabolic process"/>
    <property type="evidence" value="ECO:0007669"/>
    <property type="project" value="UniProtKB-KW"/>
</dbReference>
<dbReference type="GO" id="GO:0004326">
    <property type="term" value="F:tetrahydrofolylpolyglutamate synthase activity"/>
    <property type="evidence" value="ECO:0007669"/>
    <property type="project" value="UniProtKB-EC"/>
</dbReference>
<dbReference type="InterPro" id="IPR036565">
    <property type="entry name" value="Mur-like_cat_sf"/>
</dbReference>